<comment type="domain">
    <text evidence="5">Consists of an N-terminal FAD-binding domain with a Rossman fold and a C-terminal substrate-binding domain.</text>
</comment>
<dbReference type="GO" id="GO:0004497">
    <property type="term" value="F:monooxygenase activity"/>
    <property type="evidence" value="ECO:0007669"/>
    <property type="project" value="UniProtKB-UniRule"/>
</dbReference>
<dbReference type="InterPro" id="IPR002938">
    <property type="entry name" value="FAD-bd"/>
</dbReference>
<dbReference type="PANTHER" id="PTHR46972:SF1">
    <property type="entry name" value="FAD DEPENDENT OXIDOREDUCTASE DOMAIN-CONTAINING PROTEIN"/>
    <property type="match status" value="1"/>
</dbReference>
<dbReference type="PANTHER" id="PTHR46972">
    <property type="entry name" value="MONOOXYGENASE ASQM-RELATED"/>
    <property type="match status" value="1"/>
</dbReference>
<feature type="binding site" evidence="5">
    <location>
        <position position="50"/>
    </location>
    <ligand>
        <name>FAD</name>
        <dbReference type="ChEBI" id="CHEBI:57692"/>
    </ligand>
</feature>
<dbReference type="PRINTS" id="PR00420">
    <property type="entry name" value="RNGMNOXGNASE"/>
</dbReference>
<comment type="similarity">
    <text evidence="5">Belongs to the aromatic-ring hydroxylase family. TetX subfamily.</text>
</comment>
<feature type="domain" description="FAD-binding" evidence="6">
    <location>
        <begin position="7"/>
        <end position="172"/>
    </location>
</feature>
<proteinExistence type="inferred from homology"/>
<keyword evidence="3 5" id="KW-0560">Oxidoreductase</keyword>
<dbReference type="GO" id="GO:0005737">
    <property type="term" value="C:cytoplasm"/>
    <property type="evidence" value="ECO:0007669"/>
    <property type="project" value="UniProtKB-SubCell"/>
</dbReference>
<evidence type="ECO:0000256" key="3">
    <source>
        <dbReference type="ARBA" id="ARBA00023002"/>
    </source>
</evidence>
<keyword evidence="5" id="KW-0963">Cytoplasm</keyword>
<accession>A0A7K1T8U9</accession>
<protein>
    <recommendedName>
        <fullName evidence="5">Flavin-dependent monooxygenase</fullName>
    </recommendedName>
    <alternativeName>
        <fullName evidence="5">TetX monooxygenase</fullName>
        <shortName evidence="5">TetX</shortName>
        <ecNumber evidence="5">1.14.13.-</ecNumber>
    </alternativeName>
</protein>
<evidence type="ECO:0000259" key="6">
    <source>
        <dbReference type="Pfam" id="PF01494"/>
    </source>
</evidence>
<comment type="subunit">
    <text evidence="5">Monomer.</text>
</comment>
<reference evidence="7 8" key="1">
    <citation type="submission" date="2019-12" db="EMBL/GenBank/DDBJ databases">
        <title>Hymenobacter sp. HMF4947 Genome sequencing and assembly.</title>
        <authorList>
            <person name="Kang H."/>
            <person name="Cha I."/>
            <person name="Kim H."/>
            <person name="Joh K."/>
        </authorList>
    </citation>
    <scope>NUCLEOTIDE SEQUENCE [LARGE SCALE GENOMIC DNA]</scope>
    <source>
        <strain evidence="7 8">HMF4947</strain>
    </source>
</reference>
<dbReference type="SUPFAM" id="SSF51905">
    <property type="entry name" value="FAD/NAD(P)-binding domain"/>
    <property type="match status" value="1"/>
</dbReference>
<sequence>MLIQDKKIAIIGGGPGGLTLARLLQLRGATVKVYERDRDRDVRVQGATLDLHHESGLAALRQAGLLDEFKKHYRPGAEHLRLVDQHATLVLDEHAEAQTATFGDPHFRPEIDRGPLRDLLLDSLQPGTVVWDSHFASMKPAGPGWEITFQNGTATTADIVVGADGANSKIRPFVTPVTPFYIGITVVEGALPDAAQHAPRICALLQGGKIFALGDEKTLIVSAKGDGGLAFYTGCKTPELWARDSGIDFKNAAQVQTWFRQEFVGWASLWDELFAADHAYFVPRPQYCFPPTQAWASQPNLTLLGDAAHLMPPYAGEGVNMAMLDALELSNCLADSQFSNAQAAIAAYEQSMRQRAATVAQETLAQTAALHSPGGLAHLVELFSGGEPTHELSC</sequence>
<comment type="catalytic activity">
    <reaction evidence="5">
        <text>a tetracycline + NADPH + O2 + H(+) = an 11a-hydroxytetracycline + NADP(+) + H2O</text>
        <dbReference type="Rhea" id="RHEA:61444"/>
        <dbReference type="ChEBI" id="CHEBI:15377"/>
        <dbReference type="ChEBI" id="CHEBI:15378"/>
        <dbReference type="ChEBI" id="CHEBI:15379"/>
        <dbReference type="ChEBI" id="CHEBI:57783"/>
        <dbReference type="ChEBI" id="CHEBI:58349"/>
        <dbReference type="ChEBI" id="CHEBI:144644"/>
        <dbReference type="ChEBI" id="CHEBI:144645"/>
    </reaction>
</comment>
<evidence type="ECO:0000256" key="1">
    <source>
        <dbReference type="ARBA" id="ARBA00022630"/>
    </source>
</evidence>
<keyword evidence="8" id="KW-1185">Reference proteome</keyword>
<dbReference type="GO" id="GO:0071949">
    <property type="term" value="F:FAD binding"/>
    <property type="evidence" value="ECO:0007669"/>
    <property type="project" value="InterPro"/>
</dbReference>
<evidence type="ECO:0000256" key="4">
    <source>
        <dbReference type="ARBA" id="ARBA00023033"/>
    </source>
</evidence>
<feature type="domain" description="FAD-binding" evidence="6">
    <location>
        <begin position="300"/>
        <end position="362"/>
    </location>
</feature>
<keyword evidence="4 5" id="KW-0503">Monooxygenase</keyword>
<keyword evidence="2 5" id="KW-0274">FAD</keyword>
<feature type="binding site" evidence="5">
    <location>
        <position position="113"/>
    </location>
    <ligand>
        <name>FAD</name>
        <dbReference type="ChEBI" id="CHEBI:57692"/>
    </ligand>
</feature>
<comment type="subcellular location">
    <subcellularLocation>
        <location evidence="5">Cytoplasm</location>
    </subcellularLocation>
</comment>
<keyword evidence="5" id="KW-0547">Nucleotide-binding</keyword>
<comment type="function">
    <text evidence="5">An FAD-requiring monooxygenase active on some tetracycline antibiotic derivatives, which leads to their inactivation. Hydroxylates carbon 11a of tetracycline and some analogs.</text>
</comment>
<evidence type="ECO:0000256" key="5">
    <source>
        <dbReference type="HAMAP-Rule" id="MF_00845"/>
    </source>
</evidence>
<dbReference type="EC" id="1.14.13.-" evidence="5"/>
<gene>
    <name evidence="7" type="ORF">GO988_00580</name>
</gene>
<evidence type="ECO:0000313" key="8">
    <source>
        <dbReference type="Proteomes" id="UP000441336"/>
    </source>
</evidence>
<keyword evidence="1 5" id="KW-0285">Flavoprotein</keyword>
<dbReference type="Proteomes" id="UP000441336">
    <property type="component" value="Unassembled WGS sequence"/>
</dbReference>
<dbReference type="AlphaFoldDB" id="A0A7K1T8U9"/>
<keyword evidence="5" id="KW-0521">NADP</keyword>
<comment type="caution">
    <text evidence="7">The sequence shown here is derived from an EMBL/GenBank/DDBJ whole genome shotgun (WGS) entry which is preliminary data.</text>
</comment>
<evidence type="ECO:0000256" key="2">
    <source>
        <dbReference type="ARBA" id="ARBA00022827"/>
    </source>
</evidence>
<comment type="cofactor">
    <cofactor evidence="5">
        <name>FAD</name>
        <dbReference type="ChEBI" id="CHEBI:57692"/>
    </cofactor>
</comment>
<evidence type="ECO:0000313" key="7">
    <source>
        <dbReference type="EMBL" id="MVN74813.1"/>
    </source>
</evidence>
<feature type="binding site" evidence="5">
    <location>
        <position position="43"/>
    </location>
    <ligand>
        <name>NADPH</name>
        <dbReference type="ChEBI" id="CHEBI:57783"/>
    </ligand>
</feature>
<dbReference type="RefSeq" id="WP_157561596.1">
    <property type="nucleotide sequence ID" value="NZ_WQKZ01000001.1"/>
</dbReference>
<dbReference type="HAMAP" id="MF_00845">
    <property type="entry name" value="TetX_monooxygenase"/>
    <property type="match status" value="1"/>
</dbReference>
<dbReference type="Pfam" id="PF01494">
    <property type="entry name" value="FAD_binding_3"/>
    <property type="match status" value="2"/>
</dbReference>
<dbReference type="GO" id="GO:0046677">
    <property type="term" value="P:response to antibiotic"/>
    <property type="evidence" value="ECO:0007669"/>
    <property type="project" value="InterPro"/>
</dbReference>
<dbReference type="Gene3D" id="3.50.50.60">
    <property type="entry name" value="FAD/NAD(P)-binding domain"/>
    <property type="match status" value="1"/>
</dbReference>
<name>A0A7K1T8U9_9BACT</name>
<dbReference type="InterPro" id="IPR036188">
    <property type="entry name" value="FAD/NAD-bd_sf"/>
</dbReference>
<dbReference type="InterPro" id="IPR043683">
    <property type="entry name" value="TetX_monooxygenase"/>
</dbReference>
<organism evidence="7 8">
    <name type="scientific">Hymenobacter ginkgonis</name>
    <dbReference type="NCBI Taxonomy" id="2682976"/>
    <lineage>
        <taxon>Bacteria</taxon>
        <taxon>Pseudomonadati</taxon>
        <taxon>Bacteroidota</taxon>
        <taxon>Cytophagia</taxon>
        <taxon>Cytophagales</taxon>
        <taxon>Hymenobacteraceae</taxon>
        <taxon>Hymenobacter</taxon>
    </lineage>
</organism>
<dbReference type="EMBL" id="WQKZ01000001">
    <property type="protein sequence ID" value="MVN74813.1"/>
    <property type="molecule type" value="Genomic_DNA"/>
</dbReference>
<feature type="binding site" evidence="5">
    <location>
        <position position="306"/>
    </location>
    <ligand>
        <name>FAD</name>
        <dbReference type="ChEBI" id="CHEBI:57692"/>
    </ligand>
</feature>